<feature type="transmembrane region" description="Helical" evidence="1">
    <location>
        <begin position="181"/>
        <end position="201"/>
    </location>
</feature>
<reference evidence="2 3" key="1">
    <citation type="submission" date="2016-01" db="EMBL/GenBank/DDBJ databases">
        <authorList>
            <person name="Oliw E.H."/>
        </authorList>
    </citation>
    <scope>NUCLEOTIDE SEQUENCE [LARGE SCALE GENOMIC DNA]</scope>
    <source>
        <strain evidence="2 3">CMW7756B</strain>
    </source>
</reference>
<comment type="caution">
    <text evidence="2">The sequence shown here is derived from an EMBL/GenBank/DDBJ whole genome shotgun (WGS) entry which is preliminary data.</text>
</comment>
<proteinExistence type="predicted"/>
<keyword evidence="1" id="KW-1133">Transmembrane helix</keyword>
<feature type="transmembrane region" description="Helical" evidence="1">
    <location>
        <begin position="93"/>
        <end position="122"/>
    </location>
</feature>
<name>A0A133S4J0_9FIRM</name>
<feature type="transmembrane region" description="Helical" evidence="1">
    <location>
        <begin position="6"/>
        <end position="23"/>
    </location>
</feature>
<dbReference type="Proteomes" id="UP000070226">
    <property type="component" value="Unassembled WGS sequence"/>
</dbReference>
<keyword evidence="1" id="KW-0472">Membrane</keyword>
<sequence>MASLSFNIYILIIIISIYIHFNLEREEIMNGINWTHLLTLTLSPEKGSNELKSTGNLSEALPMGIITYVAMAILTYILACITTSIVGYKFFTIFSFTTLLGLIFKGLLKAIIPALLASYIFNFYCQRTYPTVNVNLPDTIKQFMYGVSVYALLVLVQNIVLMPFMIGIYTATFPYGLVRTVIFILNVLVYGWTAFTLLKLCIAEYNMSARDTAITLVVSIVPLIVINYIIKNVF</sequence>
<organism evidence="2">
    <name type="scientific">Veillonella atypica</name>
    <dbReference type="NCBI Taxonomy" id="39777"/>
    <lineage>
        <taxon>Bacteria</taxon>
        <taxon>Bacillati</taxon>
        <taxon>Bacillota</taxon>
        <taxon>Negativicutes</taxon>
        <taxon>Veillonellales</taxon>
        <taxon>Veillonellaceae</taxon>
        <taxon>Veillonella</taxon>
    </lineage>
</organism>
<feature type="transmembrane region" description="Helical" evidence="1">
    <location>
        <begin position="65"/>
        <end position="87"/>
    </location>
</feature>
<dbReference type="AlphaFoldDB" id="A0A133S4J0"/>
<feature type="transmembrane region" description="Helical" evidence="1">
    <location>
        <begin position="143"/>
        <end position="169"/>
    </location>
</feature>
<dbReference type="PATRIC" id="fig|39777.7.peg.1059"/>
<evidence type="ECO:0000256" key="1">
    <source>
        <dbReference type="SAM" id="Phobius"/>
    </source>
</evidence>
<gene>
    <name evidence="2" type="ORF">HMPREF3233_01093</name>
</gene>
<keyword evidence="1" id="KW-0812">Transmembrane</keyword>
<protein>
    <recommendedName>
        <fullName evidence="4">Yip1 domain-containing protein</fullName>
    </recommendedName>
</protein>
<feature type="transmembrane region" description="Helical" evidence="1">
    <location>
        <begin position="213"/>
        <end position="230"/>
    </location>
</feature>
<accession>A0A133S4J0</accession>
<evidence type="ECO:0008006" key="4">
    <source>
        <dbReference type="Google" id="ProtNLM"/>
    </source>
</evidence>
<dbReference type="EMBL" id="LRQT01000043">
    <property type="protein sequence ID" value="KXA63990.1"/>
    <property type="molecule type" value="Genomic_DNA"/>
</dbReference>
<evidence type="ECO:0000313" key="3">
    <source>
        <dbReference type="Proteomes" id="UP000070226"/>
    </source>
</evidence>
<evidence type="ECO:0000313" key="2">
    <source>
        <dbReference type="EMBL" id="KXA63990.1"/>
    </source>
</evidence>